<sequence>MFLEHYHDLVPILISISILVALAGAQWVNYLSHDCMVRNRHMANSRIRSLQRARLDDDEAVESKEERQSFITRIVKRKEAPEDDADYFSFSLEMMNESEEDKYGENICIT</sequence>
<dbReference type="OrthoDB" id="2967280at2"/>
<keyword evidence="1" id="KW-0472">Membrane</keyword>
<proteinExistence type="predicted"/>
<dbReference type="EMBL" id="RHIB01000002">
    <property type="protein sequence ID" value="RNA67934.1"/>
    <property type="molecule type" value="Genomic_DNA"/>
</dbReference>
<dbReference type="RefSeq" id="WP_122899836.1">
    <property type="nucleotide sequence ID" value="NZ_RHIB01000002.1"/>
</dbReference>
<organism evidence="2 3">
    <name type="scientific">Alteribacter keqinensis</name>
    <dbReference type="NCBI Taxonomy" id="2483800"/>
    <lineage>
        <taxon>Bacteria</taxon>
        <taxon>Bacillati</taxon>
        <taxon>Bacillota</taxon>
        <taxon>Bacilli</taxon>
        <taxon>Bacillales</taxon>
        <taxon>Bacillaceae</taxon>
        <taxon>Alteribacter</taxon>
    </lineage>
</organism>
<keyword evidence="1" id="KW-0812">Transmembrane</keyword>
<accession>A0A3M7TQT0</accession>
<dbReference type="Proteomes" id="UP000278746">
    <property type="component" value="Unassembled WGS sequence"/>
</dbReference>
<evidence type="ECO:0000313" key="3">
    <source>
        <dbReference type="Proteomes" id="UP000278746"/>
    </source>
</evidence>
<feature type="transmembrane region" description="Helical" evidence="1">
    <location>
        <begin position="12"/>
        <end position="32"/>
    </location>
</feature>
<keyword evidence="1" id="KW-1133">Transmembrane helix</keyword>
<evidence type="ECO:0000256" key="1">
    <source>
        <dbReference type="SAM" id="Phobius"/>
    </source>
</evidence>
<evidence type="ECO:0000313" key="2">
    <source>
        <dbReference type="EMBL" id="RNA67934.1"/>
    </source>
</evidence>
<name>A0A3M7TQT0_9BACI</name>
<reference evidence="2 3" key="1">
    <citation type="submission" date="2018-10" db="EMBL/GenBank/DDBJ databases">
        <title>Bacillus Keqinensis sp. nov., a moderately halophilic bacterium isolated from a saline-alkaline lake.</title>
        <authorList>
            <person name="Wang H."/>
        </authorList>
    </citation>
    <scope>NUCLEOTIDE SEQUENCE [LARGE SCALE GENOMIC DNA]</scope>
    <source>
        <strain evidence="2 3">KQ-3</strain>
    </source>
</reference>
<keyword evidence="3" id="KW-1185">Reference proteome</keyword>
<gene>
    <name evidence="2" type="ORF">EBO34_14660</name>
</gene>
<dbReference type="AlphaFoldDB" id="A0A3M7TQT0"/>
<protein>
    <submittedName>
        <fullName evidence="2">Uncharacterized protein</fullName>
    </submittedName>
</protein>
<comment type="caution">
    <text evidence="2">The sequence shown here is derived from an EMBL/GenBank/DDBJ whole genome shotgun (WGS) entry which is preliminary data.</text>
</comment>